<organism evidence="10 11">
    <name type="scientific">Alteracholeplasma palmae (strain ATCC 49389 / J233)</name>
    <name type="common">Acholeplasma palmae</name>
    <dbReference type="NCBI Taxonomy" id="1318466"/>
    <lineage>
        <taxon>Bacteria</taxon>
        <taxon>Bacillati</taxon>
        <taxon>Mycoplasmatota</taxon>
        <taxon>Mollicutes</taxon>
        <taxon>Acholeplasmatales</taxon>
        <taxon>Acholeplasmataceae</taxon>
        <taxon>Acholeplasma</taxon>
    </lineage>
</organism>
<dbReference type="KEGG" id="apal:BN85413640"/>
<keyword evidence="6 8" id="KW-0862">Zinc</keyword>
<gene>
    <name evidence="8" type="primary">tadA</name>
    <name evidence="10" type="ORF">BN85413640</name>
</gene>
<dbReference type="PROSITE" id="PS51747">
    <property type="entry name" value="CYT_DCMP_DEAMINASES_2"/>
    <property type="match status" value="1"/>
</dbReference>
<dbReference type="HOGENOM" id="CLU_025810_3_2_14"/>
<comment type="function">
    <text evidence="8">Catalyzes the deamination of adenosine to inosine at the wobble position 34 of tRNA(Arg2).</text>
</comment>
<evidence type="ECO:0000256" key="6">
    <source>
        <dbReference type="ARBA" id="ARBA00022833"/>
    </source>
</evidence>
<comment type="similarity">
    <text evidence="1">Belongs to the cytidine and deoxycytidylate deaminase family. ADAT2 subfamily.</text>
</comment>
<dbReference type="PROSITE" id="PS00903">
    <property type="entry name" value="CYT_DCMP_DEAMINASES_1"/>
    <property type="match status" value="1"/>
</dbReference>
<name>U4KSE6_ALTPJ</name>
<dbReference type="RefSeq" id="WP_030003824.1">
    <property type="nucleotide sequence ID" value="NC_022538.1"/>
</dbReference>
<reference evidence="10 11" key="1">
    <citation type="journal article" date="2013" name="J. Mol. Microbiol. Biotechnol.">
        <title>Analysis of the Complete Genomes of Acholeplasma brassicae , A. palmae and A. laidlawii and Their Comparison to the Obligate Parasites from ' Candidatus Phytoplasma'.</title>
        <authorList>
            <person name="Kube M."/>
            <person name="Siewert C."/>
            <person name="Migdoll A.M."/>
            <person name="Duduk B."/>
            <person name="Holz S."/>
            <person name="Rabus R."/>
            <person name="Seemuller E."/>
            <person name="Mitrovic J."/>
            <person name="Muller I."/>
            <person name="Buttner C."/>
            <person name="Reinhardt R."/>
        </authorList>
    </citation>
    <scope>NUCLEOTIDE SEQUENCE [LARGE SCALE GENOMIC DNA]</scope>
    <source>
        <strain evidence="10 11">J233</strain>
    </source>
</reference>
<feature type="binding site" evidence="8">
    <location>
        <position position="53"/>
    </location>
    <ligand>
        <name>Zn(2+)</name>
        <dbReference type="ChEBI" id="CHEBI:29105"/>
        <note>catalytic</note>
    </ligand>
</feature>
<comment type="catalytic activity">
    <reaction evidence="7 8">
        <text>adenosine(34) in tRNA + H2O + H(+) = inosine(34) in tRNA + NH4(+)</text>
        <dbReference type="Rhea" id="RHEA:43168"/>
        <dbReference type="Rhea" id="RHEA-COMP:10373"/>
        <dbReference type="Rhea" id="RHEA-COMP:10374"/>
        <dbReference type="ChEBI" id="CHEBI:15377"/>
        <dbReference type="ChEBI" id="CHEBI:15378"/>
        <dbReference type="ChEBI" id="CHEBI:28938"/>
        <dbReference type="ChEBI" id="CHEBI:74411"/>
        <dbReference type="ChEBI" id="CHEBI:82852"/>
        <dbReference type="EC" id="3.5.4.33"/>
    </reaction>
</comment>
<sequence length="152" mass="17393">MNIHEKFMLEALKEAKKAYKKMEVPVGAVAVLDGKIIARAHNNRETKQKFSGHAEFIVMEKASKKVQSWRLSEVSIYVTLEPCLMCAGALIQSRVKALYYGSKDLKSGSIDSIINLQELPYNHKIEYESGILAEESTELLKRFFRELRENKK</sequence>
<keyword evidence="4 8" id="KW-0479">Metal-binding</keyword>
<dbReference type="PANTHER" id="PTHR11079:SF202">
    <property type="entry name" value="TRNA-SPECIFIC ADENOSINE DEAMINASE"/>
    <property type="match status" value="1"/>
</dbReference>
<dbReference type="Pfam" id="PF14437">
    <property type="entry name" value="MafB19-deam"/>
    <property type="match status" value="1"/>
</dbReference>
<dbReference type="InterPro" id="IPR016192">
    <property type="entry name" value="APOBEC/CMP_deaminase_Zn-bd"/>
</dbReference>
<dbReference type="SUPFAM" id="SSF53927">
    <property type="entry name" value="Cytidine deaminase-like"/>
    <property type="match status" value="1"/>
</dbReference>
<dbReference type="OrthoDB" id="9802676at2"/>
<evidence type="ECO:0000256" key="3">
    <source>
        <dbReference type="ARBA" id="ARBA00022694"/>
    </source>
</evidence>
<dbReference type="GO" id="GO:0008270">
    <property type="term" value="F:zinc ion binding"/>
    <property type="evidence" value="ECO:0007669"/>
    <property type="project" value="UniProtKB-UniRule"/>
</dbReference>
<feature type="binding site" evidence="8">
    <location>
        <position position="86"/>
    </location>
    <ligand>
        <name>Zn(2+)</name>
        <dbReference type="ChEBI" id="CHEBI:29105"/>
        <note>catalytic</note>
    </ligand>
</feature>
<dbReference type="GO" id="GO:0002100">
    <property type="term" value="P:tRNA wobble adenosine to inosine editing"/>
    <property type="evidence" value="ECO:0007669"/>
    <property type="project" value="UniProtKB-UniRule"/>
</dbReference>
<dbReference type="PANTHER" id="PTHR11079">
    <property type="entry name" value="CYTOSINE DEAMINASE FAMILY MEMBER"/>
    <property type="match status" value="1"/>
</dbReference>
<dbReference type="EMBL" id="FO681347">
    <property type="protein sequence ID" value="CCV64941.1"/>
    <property type="molecule type" value="Genomic_DNA"/>
</dbReference>
<feature type="binding site" evidence="8">
    <location>
        <position position="83"/>
    </location>
    <ligand>
        <name>Zn(2+)</name>
        <dbReference type="ChEBI" id="CHEBI:29105"/>
        <note>catalytic</note>
    </ligand>
</feature>
<dbReference type="InterPro" id="IPR002125">
    <property type="entry name" value="CMP_dCMP_dom"/>
</dbReference>
<feature type="domain" description="CMP/dCMP-type deaminase" evidence="9">
    <location>
        <begin position="2"/>
        <end position="112"/>
    </location>
</feature>
<keyword evidence="5 8" id="KW-0378">Hydrolase</keyword>
<evidence type="ECO:0000313" key="11">
    <source>
        <dbReference type="Proteomes" id="UP000032740"/>
    </source>
</evidence>
<keyword evidence="11" id="KW-1185">Reference proteome</keyword>
<dbReference type="Gene3D" id="3.40.140.10">
    <property type="entry name" value="Cytidine Deaminase, domain 2"/>
    <property type="match status" value="1"/>
</dbReference>
<evidence type="ECO:0000259" key="9">
    <source>
        <dbReference type="PROSITE" id="PS51747"/>
    </source>
</evidence>
<evidence type="ECO:0000256" key="1">
    <source>
        <dbReference type="ARBA" id="ARBA00010669"/>
    </source>
</evidence>
<keyword evidence="3 8" id="KW-0819">tRNA processing</keyword>
<protein>
    <recommendedName>
        <fullName evidence="8">tRNA-specific adenosine deaminase</fullName>
        <ecNumber evidence="8">3.5.4.33</ecNumber>
    </recommendedName>
</protein>
<feature type="active site" description="Proton donor" evidence="8">
    <location>
        <position position="55"/>
    </location>
</feature>
<dbReference type="InterPro" id="IPR016193">
    <property type="entry name" value="Cytidine_deaminase-like"/>
</dbReference>
<dbReference type="HAMAP" id="MF_00972">
    <property type="entry name" value="tRNA_aden_deaminase"/>
    <property type="match status" value="1"/>
</dbReference>
<dbReference type="CDD" id="cd01285">
    <property type="entry name" value="nucleoside_deaminase"/>
    <property type="match status" value="1"/>
</dbReference>
<evidence type="ECO:0000256" key="8">
    <source>
        <dbReference type="HAMAP-Rule" id="MF_00972"/>
    </source>
</evidence>
<dbReference type="InterPro" id="IPR028883">
    <property type="entry name" value="tRNA_aden_deaminase"/>
</dbReference>
<dbReference type="InterPro" id="IPR058535">
    <property type="entry name" value="MafB19-deam"/>
</dbReference>
<comment type="cofactor">
    <cofactor evidence="8">
        <name>Zn(2+)</name>
        <dbReference type="ChEBI" id="CHEBI:29105"/>
    </cofactor>
    <text evidence="8">Binds 1 zinc ion per subunit.</text>
</comment>
<dbReference type="AlphaFoldDB" id="U4KSE6"/>
<dbReference type="Proteomes" id="UP000032740">
    <property type="component" value="Chromosome"/>
</dbReference>
<evidence type="ECO:0000313" key="10">
    <source>
        <dbReference type="EMBL" id="CCV64941.1"/>
    </source>
</evidence>
<accession>U4KSE6</accession>
<dbReference type="GO" id="GO:0052717">
    <property type="term" value="F:tRNA-specific adenosine-34 deaminase activity"/>
    <property type="evidence" value="ECO:0007669"/>
    <property type="project" value="UniProtKB-UniRule"/>
</dbReference>
<dbReference type="STRING" id="1318466.BN85413640"/>
<evidence type="ECO:0000256" key="2">
    <source>
        <dbReference type="ARBA" id="ARBA00011738"/>
    </source>
</evidence>
<evidence type="ECO:0000256" key="4">
    <source>
        <dbReference type="ARBA" id="ARBA00022723"/>
    </source>
</evidence>
<evidence type="ECO:0000256" key="5">
    <source>
        <dbReference type="ARBA" id="ARBA00022801"/>
    </source>
</evidence>
<evidence type="ECO:0000256" key="7">
    <source>
        <dbReference type="ARBA" id="ARBA00048045"/>
    </source>
</evidence>
<proteinExistence type="inferred from homology"/>
<comment type="subunit">
    <text evidence="2 8">Homodimer.</text>
</comment>
<dbReference type="EC" id="3.5.4.33" evidence="8"/>